<protein>
    <submittedName>
        <fullName evidence="1">Uncharacterized protein</fullName>
    </submittedName>
</protein>
<dbReference type="EMBL" id="LXQA010666284">
    <property type="protein sequence ID" value="MCI64932.1"/>
    <property type="molecule type" value="Genomic_DNA"/>
</dbReference>
<name>A0A392TV19_9FABA</name>
<organism evidence="1 2">
    <name type="scientific">Trifolium medium</name>
    <dbReference type="NCBI Taxonomy" id="97028"/>
    <lineage>
        <taxon>Eukaryota</taxon>
        <taxon>Viridiplantae</taxon>
        <taxon>Streptophyta</taxon>
        <taxon>Embryophyta</taxon>
        <taxon>Tracheophyta</taxon>
        <taxon>Spermatophyta</taxon>
        <taxon>Magnoliopsida</taxon>
        <taxon>eudicotyledons</taxon>
        <taxon>Gunneridae</taxon>
        <taxon>Pentapetalae</taxon>
        <taxon>rosids</taxon>
        <taxon>fabids</taxon>
        <taxon>Fabales</taxon>
        <taxon>Fabaceae</taxon>
        <taxon>Papilionoideae</taxon>
        <taxon>50 kb inversion clade</taxon>
        <taxon>NPAAA clade</taxon>
        <taxon>Hologalegina</taxon>
        <taxon>IRL clade</taxon>
        <taxon>Trifolieae</taxon>
        <taxon>Trifolium</taxon>
    </lineage>
</organism>
<dbReference type="Proteomes" id="UP000265520">
    <property type="component" value="Unassembled WGS sequence"/>
</dbReference>
<dbReference type="AlphaFoldDB" id="A0A392TV19"/>
<evidence type="ECO:0000313" key="2">
    <source>
        <dbReference type="Proteomes" id="UP000265520"/>
    </source>
</evidence>
<comment type="caution">
    <text evidence="1">The sequence shown here is derived from an EMBL/GenBank/DDBJ whole genome shotgun (WGS) entry which is preliminary data.</text>
</comment>
<feature type="non-terminal residue" evidence="1">
    <location>
        <position position="1"/>
    </location>
</feature>
<accession>A0A392TV19</accession>
<reference evidence="1 2" key="1">
    <citation type="journal article" date="2018" name="Front. Plant Sci.">
        <title>Red Clover (Trifolium pratense) and Zigzag Clover (T. medium) - A Picture of Genomic Similarities and Differences.</title>
        <authorList>
            <person name="Dluhosova J."/>
            <person name="Istvanek J."/>
            <person name="Nedelnik J."/>
            <person name="Repkova J."/>
        </authorList>
    </citation>
    <scope>NUCLEOTIDE SEQUENCE [LARGE SCALE GENOMIC DNA]</scope>
    <source>
        <strain evidence="2">cv. 10/8</strain>
        <tissue evidence="1">Leaf</tissue>
    </source>
</reference>
<feature type="non-terminal residue" evidence="1">
    <location>
        <position position="84"/>
    </location>
</feature>
<evidence type="ECO:0000313" key="1">
    <source>
        <dbReference type="EMBL" id="MCI64932.1"/>
    </source>
</evidence>
<sequence length="84" mass="8853">ALIAKLLIWKVTDRNLPRPTTPAKIVNEDTANQGEILGVQNDDAMTVAEIVVKDAQAIKDTVSSSAVAAADGADKASAWETSFD</sequence>
<proteinExistence type="predicted"/>
<keyword evidence="2" id="KW-1185">Reference proteome</keyword>